<dbReference type="PANTHER" id="PTHR11787:SF4">
    <property type="entry name" value="CHM, RAB ESCORT PROTEIN 1"/>
    <property type="match status" value="1"/>
</dbReference>
<comment type="similarity">
    <text evidence="1">Belongs to the Rab GDI family.</text>
</comment>
<dbReference type="PANTHER" id="PTHR11787">
    <property type="entry name" value="RAB GDP-DISSOCIATION INHIBITOR"/>
    <property type="match status" value="1"/>
</dbReference>
<dbReference type="GO" id="GO:0016192">
    <property type="term" value="P:vesicle-mediated transport"/>
    <property type="evidence" value="ECO:0007669"/>
    <property type="project" value="TreeGrafter"/>
</dbReference>
<protein>
    <recommendedName>
        <fullName evidence="4">Rab proteins geranylgeranyltransferase component</fullName>
    </recommendedName>
</protein>
<evidence type="ECO:0000313" key="2">
    <source>
        <dbReference type="EMBL" id="KAI9266672.1"/>
    </source>
</evidence>
<keyword evidence="3" id="KW-1185">Reference proteome</keyword>
<dbReference type="GO" id="GO:0007264">
    <property type="term" value="P:small GTPase-mediated signal transduction"/>
    <property type="evidence" value="ECO:0007669"/>
    <property type="project" value="InterPro"/>
</dbReference>
<dbReference type="EMBL" id="JAIXMP010000010">
    <property type="protein sequence ID" value="KAI9266672.1"/>
    <property type="molecule type" value="Genomic_DNA"/>
</dbReference>
<name>A0AAD5KC52_9FUNG</name>
<dbReference type="AlphaFoldDB" id="A0AAD5KC52"/>
<reference evidence="2" key="2">
    <citation type="submission" date="2023-02" db="EMBL/GenBank/DDBJ databases">
        <authorList>
            <consortium name="DOE Joint Genome Institute"/>
            <person name="Mondo S.J."/>
            <person name="Chang Y."/>
            <person name="Wang Y."/>
            <person name="Ahrendt S."/>
            <person name="Andreopoulos W."/>
            <person name="Barry K."/>
            <person name="Beard J."/>
            <person name="Benny G.L."/>
            <person name="Blankenship S."/>
            <person name="Bonito G."/>
            <person name="Cuomo C."/>
            <person name="Desiro A."/>
            <person name="Gervers K.A."/>
            <person name="Hundley H."/>
            <person name="Kuo A."/>
            <person name="LaButti K."/>
            <person name="Lang B.F."/>
            <person name="Lipzen A."/>
            <person name="O'Donnell K."/>
            <person name="Pangilinan J."/>
            <person name="Reynolds N."/>
            <person name="Sandor L."/>
            <person name="Smith M.W."/>
            <person name="Tsang A."/>
            <person name="Grigoriev I.V."/>
            <person name="Stajich J.E."/>
            <person name="Spatafora J.W."/>
        </authorList>
    </citation>
    <scope>NUCLEOTIDE SEQUENCE</scope>
    <source>
        <strain evidence="2">RSA 2281</strain>
    </source>
</reference>
<dbReference type="SUPFAM" id="SSF51905">
    <property type="entry name" value="FAD/NAD(P)-binding domain"/>
    <property type="match status" value="1"/>
</dbReference>
<dbReference type="GO" id="GO:0005092">
    <property type="term" value="F:GDP-dissociation inhibitor activity"/>
    <property type="evidence" value="ECO:0007669"/>
    <property type="project" value="InterPro"/>
</dbReference>
<organism evidence="2 3">
    <name type="scientific">Phascolomyces articulosus</name>
    <dbReference type="NCBI Taxonomy" id="60185"/>
    <lineage>
        <taxon>Eukaryota</taxon>
        <taxon>Fungi</taxon>
        <taxon>Fungi incertae sedis</taxon>
        <taxon>Mucoromycota</taxon>
        <taxon>Mucoromycotina</taxon>
        <taxon>Mucoromycetes</taxon>
        <taxon>Mucorales</taxon>
        <taxon>Lichtheimiaceae</taxon>
        <taxon>Phascolomyces</taxon>
    </lineage>
</organism>
<dbReference type="Proteomes" id="UP001209540">
    <property type="component" value="Unassembled WGS sequence"/>
</dbReference>
<dbReference type="Gene3D" id="3.30.519.10">
    <property type="entry name" value="Guanine Nucleotide Dissociation Inhibitor, domain 2"/>
    <property type="match status" value="1"/>
</dbReference>
<dbReference type="Gene3D" id="3.50.50.60">
    <property type="entry name" value="FAD/NAD(P)-binding domain"/>
    <property type="match status" value="2"/>
</dbReference>
<gene>
    <name evidence="2" type="ORF">BDA99DRAFT_436598</name>
</gene>
<dbReference type="GO" id="GO:0005968">
    <property type="term" value="C:Rab-protein geranylgeranyltransferase complex"/>
    <property type="evidence" value="ECO:0007669"/>
    <property type="project" value="TreeGrafter"/>
</dbReference>
<dbReference type="InterPro" id="IPR018203">
    <property type="entry name" value="GDP_dissociation_inhibitor"/>
</dbReference>
<evidence type="ECO:0000313" key="3">
    <source>
        <dbReference type="Proteomes" id="UP001209540"/>
    </source>
</evidence>
<evidence type="ECO:0008006" key="4">
    <source>
        <dbReference type="Google" id="ProtNLM"/>
    </source>
</evidence>
<dbReference type="GO" id="GO:0005634">
    <property type="term" value="C:nucleus"/>
    <property type="evidence" value="ECO:0007669"/>
    <property type="project" value="TreeGrafter"/>
</dbReference>
<comment type="caution">
    <text evidence="2">The sequence shown here is derived from an EMBL/GenBank/DDBJ whole genome shotgun (WGS) entry which is preliminary data.</text>
</comment>
<evidence type="ECO:0000256" key="1">
    <source>
        <dbReference type="ARBA" id="ARBA00005593"/>
    </source>
</evidence>
<reference evidence="2" key="1">
    <citation type="journal article" date="2022" name="IScience">
        <title>Evolution of zygomycete secretomes and the origins of terrestrial fungal ecologies.</title>
        <authorList>
            <person name="Chang Y."/>
            <person name="Wang Y."/>
            <person name="Mondo S."/>
            <person name="Ahrendt S."/>
            <person name="Andreopoulos W."/>
            <person name="Barry K."/>
            <person name="Beard J."/>
            <person name="Benny G.L."/>
            <person name="Blankenship S."/>
            <person name="Bonito G."/>
            <person name="Cuomo C."/>
            <person name="Desiro A."/>
            <person name="Gervers K.A."/>
            <person name="Hundley H."/>
            <person name="Kuo A."/>
            <person name="LaButti K."/>
            <person name="Lang B.F."/>
            <person name="Lipzen A."/>
            <person name="O'Donnell K."/>
            <person name="Pangilinan J."/>
            <person name="Reynolds N."/>
            <person name="Sandor L."/>
            <person name="Smith M.E."/>
            <person name="Tsang A."/>
            <person name="Grigoriev I.V."/>
            <person name="Stajich J.E."/>
            <person name="Spatafora J.W."/>
        </authorList>
    </citation>
    <scope>NUCLEOTIDE SEQUENCE</scope>
    <source>
        <strain evidence="2">RSA 2281</strain>
    </source>
</reference>
<dbReference type="Gene3D" id="1.10.405.10">
    <property type="entry name" value="Guanine Nucleotide Dissociation Inhibitor, domain 1"/>
    <property type="match status" value="1"/>
</dbReference>
<dbReference type="InterPro" id="IPR036188">
    <property type="entry name" value="FAD/NAD-bd_sf"/>
</dbReference>
<dbReference type="GO" id="GO:0005829">
    <property type="term" value="C:cytosol"/>
    <property type="evidence" value="ECO:0007669"/>
    <property type="project" value="TreeGrafter"/>
</dbReference>
<proteinExistence type="inferred from homology"/>
<dbReference type="SUPFAM" id="SSF54373">
    <property type="entry name" value="FAD-linked reductases, C-terminal domain"/>
    <property type="match status" value="1"/>
</dbReference>
<accession>A0AAD5KC52</accession>
<dbReference type="Pfam" id="PF00996">
    <property type="entry name" value="GDI"/>
    <property type="match status" value="3"/>
</dbReference>
<sequence length="553" mass="62348">MSKDNPQLLDETDFDAIVLGTGLIESIVAGSLARAGKKVLHVDSNAHYGSNWSVFGFKELLRWNQGLQQQESKIDYQKNYKSNYRNVKFNFLGQPLTDDMEAIQFDTKTESLEAALYEKIQSLLSIDSYTDKAFLEEAIHQEIKSILEKRQNTITTIDLQPSISKLNALQNTMHASRSYNLDLTPKLLSCNGKLVEILIRSGVGRYLEFKGVDDIGIYDSEEERLDRVPSSKQDVFTNKAINLVDKRKLMRFLTFAIDFDSNPEVLEGKEKERRVKYISRYAPTKIGLEQTQAFVRSMGRFNKGGYLCPLYGGGSEIAQAFCRVCAVFGGVYILSQGLAGYLIDENTGECKGIETKDGQKFNSNWVIAGIDYLDKSWISPAVADFGNSVSRALVVTDKPLVSFGENDEVLCYSVFPPGSSAGNQEKKMFVLHQNHETMACPRGEYITYLWKESTGGDQTELQKAIDLLLPQGSNNIRISHAHIKFSLLYDQRSRQVTLDDSWHLPKNIIPCSDPTGTLTFENAVSEAMDIFYRCVPKDTEFMPEQPQDPEEDY</sequence>
<dbReference type="PRINTS" id="PR00891">
    <property type="entry name" value="RABGDIREP"/>
</dbReference>